<evidence type="ECO:0000259" key="7">
    <source>
        <dbReference type="Pfam" id="PF00479"/>
    </source>
</evidence>
<organism evidence="9 10">
    <name type="scientific">Sporosarcina psychrophila</name>
    <name type="common">Bacillus psychrophilus</name>
    <dbReference type="NCBI Taxonomy" id="1476"/>
    <lineage>
        <taxon>Bacteria</taxon>
        <taxon>Bacillati</taxon>
        <taxon>Bacillota</taxon>
        <taxon>Bacilli</taxon>
        <taxon>Bacillales</taxon>
        <taxon>Caryophanaceae</taxon>
        <taxon>Sporosarcina</taxon>
    </lineage>
</organism>
<evidence type="ECO:0000313" key="9">
    <source>
        <dbReference type="EMBL" id="MET3656605.1"/>
    </source>
</evidence>
<dbReference type="SUPFAM" id="SSF55347">
    <property type="entry name" value="Glyceraldehyde-3-phosphate dehydrogenase-like, C-terminal domain"/>
    <property type="match status" value="1"/>
</dbReference>
<comment type="catalytic activity">
    <reaction evidence="6">
        <text>D-glucose 6-phosphate + NADP(+) = 6-phospho-D-glucono-1,5-lactone + NADPH + H(+)</text>
        <dbReference type="Rhea" id="RHEA:15841"/>
        <dbReference type="ChEBI" id="CHEBI:15378"/>
        <dbReference type="ChEBI" id="CHEBI:57783"/>
        <dbReference type="ChEBI" id="CHEBI:57955"/>
        <dbReference type="ChEBI" id="CHEBI:58349"/>
        <dbReference type="ChEBI" id="CHEBI:61548"/>
        <dbReference type="EC" id="1.1.1.49"/>
    </reaction>
</comment>
<dbReference type="Gene3D" id="3.40.50.720">
    <property type="entry name" value="NAD(P)-binding Rossmann-like Domain"/>
    <property type="match status" value="1"/>
</dbReference>
<feature type="binding site" evidence="6">
    <location>
        <position position="173"/>
    </location>
    <ligand>
        <name>NADP(+)</name>
        <dbReference type="ChEBI" id="CHEBI:58349"/>
    </ligand>
</feature>
<dbReference type="PIRSF" id="PIRSF000110">
    <property type="entry name" value="G6PD"/>
    <property type="match status" value="1"/>
</dbReference>
<name>A0ABV2K7M0_SPOPS</name>
<dbReference type="GO" id="GO:0004345">
    <property type="term" value="F:glucose-6-phosphate dehydrogenase activity"/>
    <property type="evidence" value="ECO:0007669"/>
    <property type="project" value="UniProtKB-EC"/>
</dbReference>
<evidence type="ECO:0000256" key="4">
    <source>
        <dbReference type="ARBA" id="ARBA00023002"/>
    </source>
</evidence>
<evidence type="ECO:0000256" key="3">
    <source>
        <dbReference type="ARBA" id="ARBA00022857"/>
    </source>
</evidence>
<feature type="binding site" evidence="6">
    <location>
        <position position="365"/>
    </location>
    <ligand>
        <name>substrate</name>
    </ligand>
</feature>
<feature type="active site" description="Proton acceptor" evidence="6">
    <location>
        <position position="265"/>
    </location>
</feature>
<evidence type="ECO:0000256" key="5">
    <source>
        <dbReference type="ARBA" id="ARBA00023277"/>
    </source>
</evidence>
<gene>
    <name evidence="6" type="primary">zwf</name>
    <name evidence="9" type="ORF">ABIC55_001692</name>
</gene>
<dbReference type="InterPro" id="IPR001282">
    <property type="entry name" value="G6P_DH"/>
</dbReference>
<dbReference type="EMBL" id="JBEPME010000002">
    <property type="protein sequence ID" value="MET3656605.1"/>
    <property type="molecule type" value="Genomic_DNA"/>
</dbReference>
<dbReference type="PANTHER" id="PTHR23429">
    <property type="entry name" value="GLUCOSE-6-PHOSPHATE 1-DEHYDROGENASE G6PD"/>
    <property type="match status" value="1"/>
</dbReference>
<keyword evidence="4 6" id="KW-0560">Oxidoreductase</keyword>
<feature type="domain" description="Glucose-6-phosphate dehydrogenase C-terminal" evidence="8">
    <location>
        <begin position="218"/>
        <end position="507"/>
    </location>
</feature>
<comment type="caution">
    <text evidence="6">Lacks conserved residue(s) required for the propagation of feature annotation.</text>
</comment>
<evidence type="ECO:0000313" key="10">
    <source>
        <dbReference type="Proteomes" id="UP001549104"/>
    </source>
</evidence>
<evidence type="ECO:0000256" key="1">
    <source>
        <dbReference type="ARBA" id="ARBA00004937"/>
    </source>
</evidence>
<accession>A0ABV2K7M0</accession>
<dbReference type="NCBIfam" id="TIGR00871">
    <property type="entry name" value="zwf"/>
    <property type="match status" value="1"/>
</dbReference>
<dbReference type="SUPFAM" id="SSF51735">
    <property type="entry name" value="NAD(P)-binding Rossmann-fold domains"/>
    <property type="match status" value="1"/>
</dbReference>
<reference evidence="9 10" key="1">
    <citation type="submission" date="2024-06" db="EMBL/GenBank/DDBJ databases">
        <title>Sorghum-associated microbial communities from plants grown in Nebraska, USA.</title>
        <authorList>
            <person name="Schachtman D."/>
        </authorList>
    </citation>
    <scope>NUCLEOTIDE SEQUENCE [LARGE SCALE GENOMIC DNA]</scope>
    <source>
        <strain evidence="9 10">1288</strain>
    </source>
</reference>
<dbReference type="Pfam" id="PF02781">
    <property type="entry name" value="G6PD_C"/>
    <property type="match status" value="1"/>
</dbReference>
<sequence length="507" mass="58308">MDTENPSERFDVKHCLTESQEEWIMQDMTFILFGATGDLAQRKLFPALYNLFLDGKMPVSISIVGLGRYYCSNEFFQSKVEKALRLYSRRAVQTSGLQDFLTKFRYFAFDATDRGSYLNLFELIKNRENELDIPENRLFYLSVAPKLVDVITSNLYANGISQTLGWKRIIVEKPFGSDLKSAQQLNDTLSKAFSEKEIYRIDHYLGKPMVQSFETLVLANPALEALLDHKQISNVQITASETVGVETRADYYDQAGALRDMVQNHLFQLVMMTALHLPGEVTTKENEIKKMEIIESLRPILKDKVYLDVVRGQYESGAILDTPVAGYKEEPGVNDSSMNDTYFAARLYIDNPSWNGIPIYIRTGKRMDKKSTRIVFELKNKVEESNVLQTEEITPNLLTFEISPNESISLRVNMKNPSSNRFYPVYMNHSTNSKDQPEAYELLLFDAMLGNKTFFAHWKEVELSWKWIQPILEAFQEDMLPLYPYPAGSTGPEAANQLLQSNQFNWW</sequence>
<dbReference type="Proteomes" id="UP001549104">
    <property type="component" value="Unassembled WGS sequence"/>
</dbReference>
<comment type="pathway">
    <text evidence="1 6">Carbohydrate degradation; pentose phosphate pathway; D-ribulose 5-phosphate from D-glucose 6-phosphate (oxidative stage): step 1/3.</text>
</comment>
<evidence type="ECO:0000256" key="2">
    <source>
        <dbReference type="ARBA" id="ARBA00022526"/>
    </source>
</evidence>
<dbReference type="Pfam" id="PF00479">
    <property type="entry name" value="G6PD_N"/>
    <property type="match status" value="1"/>
</dbReference>
<dbReference type="Gene3D" id="3.30.360.10">
    <property type="entry name" value="Dihydrodipicolinate Reductase, domain 2"/>
    <property type="match status" value="1"/>
</dbReference>
<dbReference type="PRINTS" id="PR00079">
    <property type="entry name" value="G6PDHDRGNASE"/>
</dbReference>
<dbReference type="EC" id="1.1.1.49" evidence="6"/>
<dbReference type="PANTHER" id="PTHR23429:SF0">
    <property type="entry name" value="GLUCOSE-6-PHOSPHATE 1-DEHYDROGENASE"/>
    <property type="match status" value="1"/>
</dbReference>
<keyword evidence="10" id="KW-1185">Reference proteome</keyword>
<comment type="function">
    <text evidence="6">Catalyzes the oxidation of glucose 6-phosphate to 6-phosphogluconolactone.</text>
</comment>
<comment type="similarity">
    <text evidence="6">Belongs to the glucose-6-phosphate dehydrogenase family.</text>
</comment>
<feature type="binding site" evidence="6">
    <location>
        <position position="68"/>
    </location>
    <ligand>
        <name>NADP(+)</name>
        <dbReference type="ChEBI" id="CHEBI:58349"/>
    </ligand>
</feature>
<feature type="binding site" evidence="6">
    <location>
        <position position="370"/>
    </location>
    <ligand>
        <name>substrate</name>
    </ligand>
</feature>
<proteinExistence type="inferred from homology"/>
<keyword evidence="5 6" id="KW-0119">Carbohydrate metabolism</keyword>
<feature type="binding site" evidence="6">
    <location>
        <position position="241"/>
    </location>
    <ligand>
        <name>substrate</name>
    </ligand>
</feature>
<dbReference type="HAMAP" id="MF_00966">
    <property type="entry name" value="G6PD"/>
    <property type="match status" value="1"/>
</dbReference>
<dbReference type="InterPro" id="IPR022674">
    <property type="entry name" value="G6P_DH_NAD-bd"/>
</dbReference>
<feature type="binding site" evidence="6">
    <location>
        <position position="203"/>
    </location>
    <ligand>
        <name>substrate</name>
    </ligand>
</feature>
<protein>
    <recommendedName>
        <fullName evidence="6">Glucose-6-phosphate 1-dehydrogenase</fullName>
        <shortName evidence="6">G6PD</shortName>
        <ecNumber evidence="6">1.1.1.49</ecNumber>
    </recommendedName>
</protein>
<dbReference type="InterPro" id="IPR036291">
    <property type="entry name" value="NAD(P)-bd_dom_sf"/>
</dbReference>
<keyword evidence="2 6" id="KW-0313">Glucose metabolism</keyword>
<evidence type="ECO:0000259" key="8">
    <source>
        <dbReference type="Pfam" id="PF02781"/>
    </source>
</evidence>
<feature type="binding site" evidence="6">
    <location>
        <position position="260"/>
    </location>
    <ligand>
        <name>substrate</name>
    </ligand>
</feature>
<evidence type="ECO:0000256" key="6">
    <source>
        <dbReference type="HAMAP-Rule" id="MF_00966"/>
    </source>
</evidence>
<dbReference type="InterPro" id="IPR022675">
    <property type="entry name" value="G6P_DH_C"/>
</dbReference>
<feature type="domain" description="Glucose-6-phosphate dehydrogenase NAD-binding" evidence="7">
    <location>
        <begin position="31"/>
        <end position="211"/>
    </location>
</feature>
<feature type="binding site" evidence="6">
    <location>
        <position position="207"/>
    </location>
    <ligand>
        <name>substrate</name>
    </ligand>
</feature>
<keyword evidence="3 6" id="KW-0521">NADP</keyword>
<comment type="caution">
    <text evidence="9">The sequence shown here is derived from an EMBL/GenBank/DDBJ whole genome shotgun (WGS) entry which is preliminary data.</text>
</comment>